<dbReference type="Pfam" id="PF07835">
    <property type="entry name" value="COX4_pro_2"/>
    <property type="match status" value="1"/>
</dbReference>
<protein>
    <submittedName>
        <fullName evidence="3">Aa3 type cytochrome c oxidase subunit IV</fullName>
    </submittedName>
</protein>
<feature type="transmembrane region" description="Helical" evidence="1">
    <location>
        <begin position="20"/>
        <end position="44"/>
    </location>
</feature>
<dbReference type="SUPFAM" id="SSF81469">
    <property type="entry name" value="Bacterial aa3 type cytochrome c oxidase subunit IV"/>
    <property type="match status" value="1"/>
</dbReference>
<accession>A0A4R3JGZ6</accession>
<keyword evidence="4" id="KW-1185">Reference proteome</keyword>
<evidence type="ECO:0000259" key="2">
    <source>
        <dbReference type="Pfam" id="PF07835"/>
    </source>
</evidence>
<dbReference type="EMBL" id="SLZU01000004">
    <property type="protein sequence ID" value="TCS65428.1"/>
    <property type="molecule type" value="Genomic_DNA"/>
</dbReference>
<evidence type="ECO:0000313" key="4">
    <source>
        <dbReference type="Proteomes" id="UP000295696"/>
    </source>
</evidence>
<evidence type="ECO:0000313" key="3">
    <source>
        <dbReference type="EMBL" id="TCS65428.1"/>
    </source>
</evidence>
<dbReference type="AlphaFoldDB" id="A0A4R3JGZ6"/>
<gene>
    <name evidence="3" type="ORF">EDD52_104216</name>
</gene>
<evidence type="ECO:0000256" key="1">
    <source>
        <dbReference type="SAM" id="Phobius"/>
    </source>
</evidence>
<dbReference type="Proteomes" id="UP000295696">
    <property type="component" value="Unassembled WGS sequence"/>
</dbReference>
<dbReference type="InterPro" id="IPR012422">
    <property type="entry name" value="Cyt_c_oxidase_su4_bac-aa3"/>
</dbReference>
<dbReference type="Gene3D" id="1.20.5.160">
    <property type="entry name" value="Bacterial aa3 type cytochrome c oxidase subunit IV"/>
    <property type="match status" value="1"/>
</dbReference>
<proteinExistence type="predicted"/>
<dbReference type="InterPro" id="IPR036596">
    <property type="entry name" value="Cyt-C_aa3_sf"/>
</dbReference>
<organism evidence="3 4">
    <name type="scientific">Primorskyibacter sedentarius</name>
    <dbReference type="NCBI Taxonomy" id="745311"/>
    <lineage>
        <taxon>Bacteria</taxon>
        <taxon>Pseudomonadati</taxon>
        <taxon>Pseudomonadota</taxon>
        <taxon>Alphaproteobacteria</taxon>
        <taxon>Rhodobacterales</taxon>
        <taxon>Roseobacteraceae</taxon>
        <taxon>Primorskyibacter</taxon>
    </lineage>
</organism>
<keyword evidence="1" id="KW-1133">Transmembrane helix</keyword>
<reference evidence="3 4" key="1">
    <citation type="submission" date="2019-03" db="EMBL/GenBank/DDBJ databases">
        <title>Genomic Encyclopedia of Type Strains, Phase IV (KMG-IV): sequencing the most valuable type-strain genomes for metagenomic binning, comparative biology and taxonomic classification.</title>
        <authorList>
            <person name="Goeker M."/>
        </authorList>
    </citation>
    <scope>NUCLEOTIDE SEQUENCE [LARGE SCALE GENOMIC DNA]</scope>
    <source>
        <strain evidence="3 4">DSM 104836</strain>
    </source>
</reference>
<feature type="domain" description="Cytochrome c oxidase subunit IV bacterial aa3 type" evidence="2">
    <location>
        <begin position="6"/>
        <end position="43"/>
    </location>
</feature>
<keyword evidence="1" id="KW-0472">Membrane</keyword>
<keyword evidence="1" id="KW-0812">Transmembrane</keyword>
<sequence length="46" mass="4988">MHMAEHKHGSMNIEAQEKTFAGTIRFGINSIIVILVLVVLLALIGA</sequence>
<name>A0A4R3JGZ6_9RHOB</name>
<comment type="caution">
    <text evidence="3">The sequence shown here is derived from an EMBL/GenBank/DDBJ whole genome shotgun (WGS) entry which is preliminary data.</text>
</comment>